<evidence type="ECO:0000313" key="2">
    <source>
        <dbReference type="EMBL" id="KKQ90306.1"/>
    </source>
</evidence>
<comment type="caution">
    <text evidence="2">The sequence shown here is derived from an EMBL/GenBank/DDBJ whole genome shotgun (WGS) entry which is preliminary data.</text>
</comment>
<evidence type="ECO:0000256" key="1">
    <source>
        <dbReference type="SAM" id="MobiDB-lite"/>
    </source>
</evidence>
<dbReference type="EMBL" id="LBVO01000009">
    <property type="protein sequence ID" value="KKQ90306.1"/>
    <property type="molecule type" value="Genomic_DNA"/>
</dbReference>
<name>A0A0G0PLV5_9BACT</name>
<feature type="region of interest" description="Disordered" evidence="1">
    <location>
        <begin position="63"/>
        <end position="104"/>
    </location>
</feature>
<feature type="compositionally biased region" description="Polar residues" evidence="1">
    <location>
        <begin position="1"/>
        <end position="17"/>
    </location>
</feature>
<protein>
    <submittedName>
        <fullName evidence="2">Uncharacterized protein</fullName>
    </submittedName>
</protein>
<dbReference type="Proteomes" id="UP000033934">
    <property type="component" value="Unassembled WGS sequence"/>
</dbReference>
<proteinExistence type="predicted"/>
<evidence type="ECO:0000313" key="3">
    <source>
        <dbReference type="Proteomes" id="UP000033934"/>
    </source>
</evidence>
<gene>
    <name evidence="2" type="ORF">UT11_C0009G0009</name>
</gene>
<feature type="compositionally biased region" description="Polar residues" evidence="1">
    <location>
        <begin position="77"/>
        <end position="104"/>
    </location>
</feature>
<dbReference type="AlphaFoldDB" id="A0A0G0PLV5"/>
<sequence>MNQQTDQSTEQAPQTAITPPEVTSLGSQEAVVASIGEIFNDPAAAQISTESIPPVVPIKEAIPQADPKAETPPVPSTEVNSNSAQIETSVEQALTPPTTVETSADNLLTNPLEPVIEEEAPPLHDPATVARLHQDIQQMIQKHQYSGAEQEVTNERVENTSKVSLS</sequence>
<accession>A0A0G0PLV5</accession>
<feature type="region of interest" description="Disordered" evidence="1">
    <location>
        <begin position="1"/>
        <end position="28"/>
    </location>
</feature>
<reference evidence="2 3" key="1">
    <citation type="journal article" date="2015" name="Nature">
        <title>rRNA introns, odd ribosomes, and small enigmatic genomes across a large radiation of phyla.</title>
        <authorList>
            <person name="Brown C.T."/>
            <person name="Hug L.A."/>
            <person name="Thomas B.C."/>
            <person name="Sharon I."/>
            <person name="Castelle C.J."/>
            <person name="Singh A."/>
            <person name="Wilkins M.J."/>
            <person name="Williams K.H."/>
            <person name="Banfield J.F."/>
        </authorList>
    </citation>
    <scope>NUCLEOTIDE SEQUENCE [LARGE SCALE GENOMIC DNA]</scope>
</reference>
<organism evidence="2 3">
    <name type="scientific">Berkelbacteria bacterium GW2011_GWA2_38_9</name>
    <dbReference type="NCBI Taxonomy" id="1618334"/>
    <lineage>
        <taxon>Bacteria</taxon>
        <taxon>Candidatus Berkelbacteria</taxon>
    </lineage>
</organism>
<feature type="region of interest" description="Disordered" evidence="1">
    <location>
        <begin position="141"/>
        <end position="166"/>
    </location>
</feature>